<gene>
    <name evidence="2" type="ORF">CHS0354_002955</name>
</gene>
<sequence>MHSLSNGPNDINFNEARMKNNPITDQITIVNCSADCYPRCEYSITVPGKEIVYSKETLHNVTENGNYTCRAINPATGKSSETRILTISYELVLSTMEQNVKYNVHQRRNGNSTTLAEAKEEEEAEKESGRRKRRAPFLAHISPPRTIYIVNVINISVSIATAACST</sequence>
<organism evidence="2 3">
    <name type="scientific">Potamilus streckersoni</name>
    <dbReference type="NCBI Taxonomy" id="2493646"/>
    <lineage>
        <taxon>Eukaryota</taxon>
        <taxon>Metazoa</taxon>
        <taxon>Spiralia</taxon>
        <taxon>Lophotrochozoa</taxon>
        <taxon>Mollusca</taxon>
        <taxon>Bivalvia</taxon>
        <taxon>Autobranchia</taxon>
        <taxon>Heteroconchia</taxon>
        <taxon>Palaeoheterodonta</taxon>
        <taxon>Unionida</taxon>
        <taxon>Unionoidea</taxon>
        <taxon>Unionidae</taxon>
        <taxon>Ambleminae</taxon>
        <taxon>Lampsilini</taxon>
        <taxon>Potamilus</taxon>
    </lineage>
</organism>
<dbReference type="EMBL" id="JAEAOA010000236">
    <property type="protein sequence ID" value="KAK3578653.1"/>
    <property type="molecule type" value="Genomic_DNA"/>
</dbReference>
<evidence type="ECO:0008006" key="4">
    <source>
        <dbReference type="Google" id="ProtNLM"/>
    </source>
</evidence>
<name>A0AAE0VHN7_9BIVA</name>
<reference evidence="2" key="3">
    <citation type="submission" date="2023-05" db="EMBL/GenBank/DDBJ databases">
        <authorList>
            <person name="Smith C.H."/>
        </authorList>
    </citation>
    <scope>NUCLEOTIDE SEQUENCE</scope>
    <source>
        <strain evidence="2">CHS0354</strain>
        <tissue evidence="2">Mantle</tissue>
    </source>
</reference>
<keyword evidence="3" id="KW-1185">Reference proteome</keyword>
<evidence type="ECO:0000256" key="1">
    <source>
        <dbReference type="SAM" id="MobiDB-lite"/>
    </source>
</evidence>
<reference evidence="2" key="2">
    <citation type="journal article" date="2021" name="Genome Biol. Evol.">
        <title>Developing a high-quality reference genome for a parasitic bivalve with doubly uniparental inheritance (Bivalvia: Unionida).</title>
        <authorList>
            <person name="Smith C.H."/>
        </authorList>
    </citation>
    <scope>NUCLEOTIDE SEQUENCE</scope>
    <source>
        <strain evidence="2">CHS0354</strain>
        <tissue evidence="2">Mantle</tissue>
    </source>
</reference>
<proteinExistence type="predicted"/>
<accession>A0AAE0VHN7</accession>
<feature type="region of interest" description="Disordered" evidence="1">
    <location>
        <begin position="106"/>
        <end position="135"/>
    </location>
</feature>
<reference evidence="2" key="1">
    <citation type="journal article" date="2021" name="Genome Biol. Evol.">
        <title>A High-Quality Reference Genome for a Parasitic Bivalve with Doubly Uniparental Inheritance (Bivalvia: Unionida).</title>
        <authorList>
            <person name="Smith C.H."/>
        </authorList>
    </citation>
    <scope>NUCLEOTIDE SEQUENCE</scope>
    <source>
        <strain evidence="2">CHS0354</strain>
    </source>
</reference>
<dbReference type="Proteomes" id="UP001195483">
    <property type="component" value="Unassembled WGS sequence"/>
</dbReference>
<dbReference type="AlphaFoldDB" id="A0AAE0VHN7"/>
<evidence type="ECO:0000313" key="3">
    <source>
        <dbReference type="Proteomes" id="UP001195483"/>
    </source>
</evidence>
<protein>
    <recommendedName>
        <fullName evidence="4">Ig-like domain-containing protein</fullName>
    </recommendedName>
</protein>
<evidence type="ECO:0000313" key="2">
    <source>
        <dbReference type="EMBL" id="KAK3578653.1"/>
    </source>
</evidence>
<comment type="caution">
    <text evidence="2">The sequence shown here is derived from an EMBL/GenBank/DDBJ whole genome shotgun (WGS) entry which is preliminary data.</text>
</comment>